<keyword evidence="2" id="KW-0812">Transmembrane</keyword>
<feature type="region of interest" description="Disordered" evidence="1">
    <location>
        <begin position="374"/>
        <end position="416"/>
    </location>
</feature>
<feature type="compositionally biased region" description="Polar residues" evidence="1">
    <location>
        <begin position="543"/>
        <end position="552"/>
    </location>
</feature>
<dbReference type="AlphaFoldDB" id="A0A9P6IT99"/>
<protein>
    <submittedName>
        <fullName evidence="4">Uncharacterized protein</fullName>
    </submittedName>
</protein>
<evidence type="ECO:0000313" key="5">
    <source>
        <dbReference type="Proteomes" id="UP000738359"/>
    </source>
</evidence>
<gene>
    <name evidence="4" type="ORF">BGZ70_002893</name>
</gene>
<dbReference type="Proteomes" id="UP000738359">
    <property type="component" value="Unassembled WGS sequence"/>
</dbReference>
<keyword evidence="2" id="KW-0472">Membrane</keyword>
<evidence type="ECO:0000256" key="3">
    <source>
        <dbReference type="SAM" id="SignalP"/>
    </source>
</evidence>
<feature type="compositionally biased region" description="Polar residues" evidence="1">
    <location>
        <begin position="378"/>
        <end position="389"/>
    </location>
</feature>
<evidence type="ECO:0000313" key="4">
    <source>
        <dbReference type="EMBL" id="KAF9947056.1"/>
    </source>
</evidence>
<proteinExistence type="predicted"/>
<feature type="chain" id="PRO_5040307973" evidence="3">
    <location>
        <begin position="22"/>
        <end position="564"/>
    </location>
</feature>
<keyword evidence="3" id="KW-0732">Signal</keyword>
<reference evidence="4" key="1">
    <citation type="journal article" date="2020" name="Fungal Divers.">
        <title>Resolving the Mortierellaceae phylogeny through synthesis of multi-gene phylogenetics and phylogenomics.</title>
        <authorList>
            <person name="Vandepol N."/>
            <person name="Liber J."/>
            <person name="Desiro A."/>
            <person name="Na H."/>
            <person name="Kennedy M."/>
            <person name="Barry K."/>
            <person name="Grigoriev I.V."/>
            <person name="Miller A.N."/>
            <person name="O'Donnell K."/>
            <person name="Stajich J.E."/>
            <person name="Bonito G."/>
        </authorList>
    </citation>
    <scope>NUCLEOTIDE SEQUENCE</scope>
    <source>
        <strain evidence="4">CK1249</strain>
    </source>
</reference>
<accession>A0A9P6IT99</accession>
<keyword evidence="5" id="KW-1185">Reference proteome</keyword>
<dbReference type="EMBL" id="JAAAHY010001739">
    <property type="protein sequence ID" value="KAF9947056.1"/>
    <property type="molecule type" value="Genomic_DNA"/>
</dbReference>
<evidence type="ECO:0000256" key="1">
    <source>
        <dbReference type="SAM" id="MobiDB-lite"/>
    </source>
</evidence>
<name>A0A9P6IT99_MORAP</name>
<comment type="caution">
    <text evidence="4">The sequence shown here is derived from an EMBL/GenBank/DDBJ whole genome shotgun (WGS) entry which is preliminary data.</text>
</comment>
<keyword evidence="2" id="KW-1133">Transmembrane helix</keyword>
<feature type="region of interest" description="Disordered" evidence="1">
    <location>
        <begin position="505"/>
        <end position="564"/>
    </location>
</feature>
<feature type="transmembrane region" description="Helical" evidence="2">
    <location>
        <begin position="338"/>
        <end position="363"/>
    </location>
</feature>
<organism evidence="4 5">
    <name type="scientific">Mortierella alpina</name>
    <name type="common">Oleaginous fungus</name>
    <name type="synonym">Mortierella renispora</name>
    <dbReference type="NCBI Taxonomy" id="64518"/>
    <lineage>
        <taxon>Eukaryota</taxon>
        <taxon>Fungi</taxon>
        <taxon>Fungi incertae sedis</taxon>
        <taxon>Mucoromycota</taxon>
        <taxon>Mortierellomycotina</taxon>
        <taxon>Mortierellomycetes</taxon>
        <taxon>Mortierellales</taxon>
        <taxon>Mortierellaceae</taxon>
        <taxon>Mortierella</taxon>
    </lineage>
</organism>
<dbReference type="OrthoDB" id="2440626at2759"/>
<feature type="signal peptide" evidence="3">
    <location>
        <begin position="1"/>
        <end position="21"/>
    </location>
</feature>
<sequence>MSPLCSITLVLLTVLAGSVIPQHDAQAGLAHAYQDSAHYFLPANIYEKLPPGVQPPLERGSLPPQPAIVLNSNGVSPDPDSPPTIDITNPLLNSVYVPGSSLFMTWANNGIRFPENWQPPQSILDLITNDPNFSHSPLLTKDDMRNLAQMKLEELKRAQLATLLKDSPIFLHSLRLVSWPLKEQKPSPATATTMTTTTTTLTDSATFSPDILNNPGYNLVNVSKVTLLGGAGGQMTWTIPEDWSYEGEFEIRIPAVGSGTGGSDASSHSNSAAADPDLALRYAKSRPFWILRDSAARTDAPQYTLPSMDRQQQALVSDMLESAHRLWQEREARRHRDMGIFLGVAAMLLALVVVGLGALVAVYRRKWVKDQQYRHQQRSFGTSSDSGHGNTLSTMTSTTTATTATTNSGESGTMTVGSSLYDTDSVVRTASSSYSQYTSSSLNTFARRALESDQEKLIGYYPYHHEHYPLNIALGDEDAHSPVDLNLSEVTLDGAEFSQSGAVAAAEGSELSEKRVEPELAEMTDRLVSPAESSRTVLPPYKTSDSTSTLTAKEQYPEDTQAKE</sequence>
<feature type="compositionally biased region" description="Low complexity" evidence="1">
    <location>
        <begin position="390"/>
        <end position="413"/>
    </location>
</feature>
<evidence type="ECO:0000256" key="2">
    <source>
        <dbReference type="SAM" id="Phobius"/>
    </source>
</evidence>